<evidence type="ECO:0000313" key="2">
    <source>
        <dbReference type="EMBL" id="KAK4206135.1"/>
    </source>
</evidence>
<evidence type="ECO:0000256" key="1">
    <source>
        <dbReference type="SAM" id="MobiDB-lite"/>
    </source>
</evidence>
<feature type="region of interest" description="Disordered" evidence="1">
    <location>
        <begin position="219"/>
        <end position="259"/>
    </location>
</feature>
<reference evidence="2" key="1">
    <citation type="journal article" date="2023" name="Mol. Phylogenet. Evol.">
        <title>Genome-scale phylogeny and comparative genomics of the fungal order Sordariales.</title>
        <authorList>
            <person name="Hensen N."/>
            <person name="Bonometti L."/>
            <person name="Westerberg I."/>
            <person name="Brannstrom I.O."/>
            <person name="Guillou S."/>
            <person name="Cros-Aarteil S."/>
            <person name="Calhoun S."/>
            <person name="Haridas S."/>
            <person name="Kuo A."/>
            <person name="Mondo S."/>
            <person name="Pangilinan J."/>
            <person name="Riley R."/>
            <person name="LaButti K."/>
            <person name="Andreopoulos B."/>
            <person name="Lipzen A."/>
            <person name="Chen C."/>
            <person name="Yan M."/>
            <person name="Daum C."/>
            <person name="Ng V."/>
            <person name="Clum A."/>
            <person name="Steindorff A."/>
            <person name="Ohm R.A."/>
            <person name="Martin F."/>
            <person name="Silar P."/>
            <person name="Natvig D.O."/>
            <person name="Lalanne C."/>
            <person name="Gautier V."/>
            <person name="Ament-Velasquez S.L."/>
            <person name="Kruys A."/>
            <person name="Hutchinson M.I."/>
            <person name="Powell A.J."/>
            <person name="Barry K."/>
            <person name="Miller A.N."/>
            <person name="Grigoriev I.V."/>
            <person name="Debuchy R."/>
            <person name="Gladieux P."/>
            <person name="Hiltunen Thoren M."/>
            <person name="Johannesson H."/>
        </authorList>
    </citation>
    <scope>NUCLEOTIDE SEQUENCE</scope>
    <source>
        <strain evidence="2">PSN293</strain>
    </source>
</reference>
<dbReference type="Proteomes" id="UP001301769">
    <property type="component" value="Unassembled WGS sequence"/>
</dbReference>
<keyword evidence="3" id="KW-1185">Reference proteome</keyword>
<dbReference type="AlphaFoldDB" id="A0AAN6XV50"/>
<feature type="compositionally biased region" description="Basic and acidic residues" evidence="1">
    <location>
        <begin position="245"/>
        <end position="259"/>
    </location>
</feature>
<dbReference type="EMBL" id="MU858498">
    <property type="protein sequence ID" value="KAK4206135.1"/>
    <property type="molecule type" value="Genomic_DNA"/>
</dbReference>
<proteinExistence type="predicted"/>
<comment type="caution">
    <text evidence="2">The sequence shown here is derived from an EMBL/GenBank/DDBJ whole genome shotgun (WGS) entry which is preliminary data.</text>
</comment>
<protein>
    <submittedName>
        <fullName evidence="2">Uncharacterized protein</fullName>
    </submittedName>
</protein>
<sequence>MTGDNTLVQDIITDDWNLPPIDDLVGLVLRQHLFHTFEDMVAHNPLIWPGLRRVRNRPLLLDALLPAIESLNGEAWRPRVEMVDTVDLLLQTCDEPKDSVAIINASTGEGDEMCLWNIYAYTVSHAVETFLRIFKLFLKYHTDYKSTTANLASMRSRLVAFLKSPQTQADARLSRFNQEVGEAIGLIDELELSWARQRQAQADSESMVTWRVERDILAANPEEETKPGTDLVEEDNTEGNCIDSGAKHRTPDGSSRADRFKRWFHQRRLRVSARPKSDSKPHI</sequence>
<name>A0AAN6XV50_9PEZI</name>
<accession>A0AAN6XV50</accession>
<reference evidence="2" key="2">
    <citation type="submission" date="2023-05" db="EMBL/GenBank/DDBJ databases">
        <authorList>
            <consortium name="Lawrence Berkeley National Laboratory"/>
            <person name="Steindorff A."/>
            <person name="Hensen N."/>
            <person name="Bonometti L."/>
            <person name="Westerberg I."/>
            <person name="Brannstrom I.O."/>
            <person name="Guillou S."/>
            <person name="Cros-Aarteil S."/>
            <person name="Calhoun S."/>
            <person name="Haridas S."/>
            <person name="Kuo A."/>
            <person name="Mondo S."/>
            <person name="Pangilinan J."/>
            <person name="Riley R."/>
            <person name="Labutti K."/>
            <person name="Andreopoulos B."/>
            <person name="Lipzen A."/>
            <person name="Chen C."/>
            <person name="Yanf M."/>
            <person name="Daum C."/>
            <person name="Ng V."/>
            <person name="Clum A."/>
            <person name="Ohm R."/>
            <person name="Martin F."/>
            <person name="Silar P."/>
            <person name="Natvig D."/>
            <person name="Lalanne C."/>
            <person name="Gautier V."/>
            <person name="Ament-Velasquez S.L."/>
            <person name="Kruys A."/>
            <person name="Hutchinson M.I."/>
            <person name="Powell A.J."/>
            <person name="Barry K."/>
            <person name="Miller A.N."/>
            <person name="Grigoriev I.V."/>
            <person name="Debuchy R."/>
            <person name="Gladieux P."/>
            <person name="Thoren M.H."/>
            <person name="Johannesson H."/>
        </authorList>
    </citation>
    <scope>NUCLEOTIDE SEQUENCE</scope>
    <source>
        <strain evidence="2">PSN293</strain>
    </source>
</reference>
<organism evidence="2 3">
    <name type="scientific">Rhypophila decipiens</name>
    <dbReference type="NCBI Taxonomy" id="261697"/>
    <lineage>
        <taxon>Eukaryota</taxon>
        <taxon>Fungi</taxon>
        <taxon>Dikarya</taxon>
        <taxon>Ascomycota</taxon>
        <taxon>Pezizomycotina</taxon>
        <taxon>Sordariomycetes</taxon>
        <taxon>Sordariomycetidae</taxon>
        <taxon>Sordariales</taxon>
        <taxon>Naviculisporaceae</taxon>
        <taxon>Rhypophila</taxon>
    </lineage>
</organism>
<gene>
    <name evidence="2" type="ORF">QBC37DRAFT_381389</name>
</gene>
<evidence type="ECO:0000313" key="3">
    <source>
        <dbReference type="Proteomes" id="UP001301769"/>
    </source>
</evidence>